<dbReference type="Pfam" id="PF00754">
    <property type="entry name" value="F5_F8_type_C"/>
    <property type="match status" value="1"/>
</dbReference>
<comment type="caution">
    <text evidence="2">The sequence shown here is derived from an EMBL/GenBank/DDBJ whole genome shotgun (WGS) entry which is preliminary data.</text>
</comment>
<evidence type="ECO:0000259" key="1">
    <source>
        <dbReference type="PROSITE" id="PS50022"/>
    </source>
</evidence>
<dbReference type="Gene3D" id="2.60.120.260">
    <property type="entry name" value="Galactose-binding domain-like"/>
    <property type="match status" value="1"/>
</dbReference>
<dbReference type="PROSITE" id="PS51257">
    <property type="entry name" value="PROKAR_LIPOPROTEIN"/>
    <property type="match status" value="1"/>
</dbReference>
<dbReference type="PROSITE" id="PS50022">
    <property type="entry name" value="FA58C_3"/>
    <property type="match status" value="1"/>
</dbReference>
<dbReference type="Proteomes" id="UP000286246">
    <property type="component" value="Unassembled WGS sequence"/>
</dbReference>
<dbReference type="AlphaFoldDB" id="A0A420BGQ8"/>
<dbReference type="InterPro" id="IPR013728">
    <property type="entry name" value="BT_3987-like_N"/>
</dbReference>
<dbReference type="InterPro" id="IPR008979">
    <property type="entry name" value="Galactose-bd-like_sf"/>
</dbReference>
<accession>A0A420BGQ8</accession>
<dbReference type="OrthoDB" id="697120at2"/>
<feature type="domain" description="F5/8 type C" evidence="1">
    <location>
        <begin position="328"/>
        <end position="485"/>
    </location>
</feature>
<dbReference type="EMBL" id="RAPY01000001">
    <property type="protein sequence ID" value="RKE55845.1"/>
    <property type="molecule type" value="Genomic_DNA"/>
</dbReference>
<gene>
    <name evidence="2" type="ORF">DFQ12_0684</name>
</gene>
<keyword evidence="3" id="KW-1185">Reference proteome</keyword>
<dbReference type="RefSeq" id="WP_120257585.1">
    <property type="nucleotide sequence ID" value="NZ_RAPY01000001.1"/>
</dbReference>
<dbReference type="InterPro" id="IPR000421">
    <property type="entry name" value="FA58C"/>
</dbReference>
<organism evidence="2 3">
    <name type="scientific">Sphingobacterium detergens</name>
    <dbReference type="NCBI Taxonomy" id="1145106"/>
    <lineage>
        <taxon>Bacteria</taxon>
        <taxon>Pseudomonadati</taxon>
        <taxon>Bacteroidota</taxon>
        <taxon>Sphingobacteriia</taxon>
        <taxon>Sphingobacteriales</taxon>
        <taxon>Sphingobacteriaceae</taxon>
        <taxon>Sphingobacterium</taxon>
    </lineage>
</organism>
<dbReference type="SUPFAM" id="SSF49785">
    <property type="entry name" value="Galactose-binding domain-like"/>
    <property type="match status" value="1"/>
</dbReference>
<dbReference type="Pfam" id="PF08522">
    <property type="entry name" value="BT_3987-like_N"/>
    <property type="match status" value="2"/>
</dbReference>
<reference evidence="2 3" key="1">
    <citation type="submission" date="2018-09" db="EMBL/GenBank/DDBJ databases">
        <title>Genomic Encyclopedia of Type Strains, Phase III (KMG-III): the genomes of soil and plant-associated and newly described type strains.</title>
        <authorList>
            <person name="Whitman W."/>
        </authorList>
    </citation>
    <scope>NUCLEOTIDE SEQUENCE [LARGE SCALE GENOMIC DNA]</scope>
    <source>
        <strain evidence="2 3">CECT 7938</strain>
    </source>
</reference>
<protein>
    <submittedName>
        <fullName evidence="2">Uncharacterized protein DUF1735</fullName>
    </submittedName>
</protein>
<evidence type="ECO:0000313" key="3">
    <source>
        <dbReference type="Proteomes" id="UP000286246"/>
    </source>
</evidence>
<evidence type="ECO:0000313" key="2">
    <source>
        <dbReference type="EMBL" id="RKE55845.1"/>
    </source>
</evidence>
<proteinExistence type="predicted"/>
<sequence>MKIFPLLPKYSRLQSLFSLLGGLFFLLSSCSKEQVDTENLTIYLPAGSLNYNSGAASYVTARNNVLAGAGTAFPVLLTRAVDRDVQVVATIDTTLLAAYDKTNNTVSTRFPLGTFVLENNGQVRIPTGELRSADSLRIGLGQVSGLDFSKAYIVPIRLSSTDSNLPLSTNRQVMYLRVTFNPITTQLNGTPTNRLVPLIINRTPNGDVISGNLNLTAGLNTAFGQALTVALQDRQDLLAGYNQANQTNYVAFPANSFAFSPASVSIASGSLNATTPFALVLRNTTSFVPGRSYLLPVGIVDEGPVAPHETRGLAYFSVEVQLQNIDPANPTPTGNRIDRTSWTATASSTDNDYAAAGTPAMVFDNDFATGWHSALAFGTPPAVTFTVDMQNPKQVRGFTFTPRYWDYFGSRFISAPTAIRVASSSDGVNWTVQGSYTGSMPAGTAANPQLRNISFYAPVQARYFRFTLTAYGTYAGGFGELNAFE</sequence>
<dbReference type="Gene3D" id="2.60.40.1740">
    <property type="entry name" value="hypothetical protein (bacova_03559)"/>
    <property type="match status" value="2"/>
</dbReference>
<name>A0A420BGQ8_SPHD1</name>